<gene>
    <name evidence="2" type="ORF">KV396_07815</name>
</gene>
<proteinExistence type="predicted"/>
<dbReference type="EMBL" id="CP078077">
    <property type="protein sequence ID" value="UPL14383.1"/>
    <property type="molecule type" value="Genomic_DNA"/>
</dbReference>
<dbReference type="RefSeq" id="WP_247623787.1">
    <property type="nucleotide sequence ID" value="NZ_CP078077.1"/>
</dbReference>
<dbReference type="Proteomes" id="UP000831963">
    <property type="component" value="Chromosome"/>
</dbReference>
<evidence type="ECO:0000313" key="3">
    <source>
        <dbReference type="Proteomes" id="UP000831963"/>
    </source>
</evidence>
<name>A0ABY4ISS7_9MICO</name>
<evidence type="ECO:0008006" key="4">
    <source>
        <dbReference type="Google" id="ProtNLM"/>
    </source>
</evidence>
<evidence type="ECO:0000256" key="1">
    <source>
        <dbReference type="SAM" id="MobiDB-lite"/>
    </source>
</evidence>
<accession>A0ABY4ISS7</accession>
<organism evidence="2 3">
    <name type="scientific">Microbacterium galbinum</name>
    <dbReference type="NCBI Taxonomy" id="2851646"/>
    <lineage>
        <taxon>Bacteria</taxon>
        <taxon>Bacillati</taxon>
        <taxon>Actinomycetota</taxon>
        <taxon>Actinomycetes</taxon>
        <taxon>Micrococcales</taxon>
        <taxon>Microbacteriaceae</taxon>
        <taxon>Microbacterium</taxon>
    </lineage>
</organism>
<keyword evidence="3" id="KW-1185">Reference proteome</keyword>
<evidence type="ECO:0000313" key="2">
    <source>
        <dbReference type="EMBL" id="UPL14383.1"/>
    </source>
</evidence>
<protein>
    <recommendedName>
        <fullName evidence="4">NTP pyrophosphohydrolase</fullName>
    </recommendedName>
</protein>
<reference evidence="2 3" key="1">
    <citation type="submission" date="2021-06" db="EMBL/GenBank/DDBJ databases">
        <title>Genome-based taxonomic framework of Microbacterium strains isolated from marine environment, the description of four new species and reclassification of four preexisting species.</title>
        <authorList>
            <person name="Lee S.D."/>
            <person name="Kim S.-M."/>
            <person name="Byeon Y.-S."/>
            <person name="Yang H.L."/>
            <person name="Kim I.S."/>
        </authorList>
    </citation>
    <scope>NUCLEOTIDE SEQUENCE [LARGE SCALE GENOMIC DNA]</scope>
    <source>
        <strain evidence="2 3">SSW1-36</strain>
    </source>
</reference>
<feature type="region of interest" description="Disordered" evidence="1">
    <location>
        <begin position="1"/>
        <end position="22"/>
    </location>
</feature>
<sequence>MRVDQNVIAGGRPAGQATGGESVPGRVEVKERVYRTVAEQASASVIGVSRSDVKADVVARGAGFALRISSPLPVPDLDDTAAIAQTTPVLDRARELQEHLQRELTGLFGHEVTRVALTITGAIIPERRRVR</sequence>